<gene>
    <name evidence="5" type="primary">bacC_2</name>
    <name evidence="6" type="synonym">bacC_1</name>
    <name evidence="5" type="ORF">IHBHHGIJ_02408</name>
    <name evidence="6" type="ORF">KFEGEMFD_02595</name>
</gene>
<dbReference type="Pfam" id="PF13561">
    <property type="entry name" value="adh_short_C2"/>
    <property type="match status" value="1"/>
</dbReference>
<dbReference type="InterPro" id="IPR002347">
    <property type="entry name" value="SDR_fam"/>
</dbReference>
<evidence type="ECO:0000313" key="6">
    <source>
        <dbReference type="EMBL" id="CAA0110776.1"/>
    </source>
</evidence>
<dbReference type="Proteomes" id="UP000435877">
    <property type="component" value="Unassembled WGS sequence"/>
</dbReference>
<comment type="similarity">
    <text evidence="1">Belongs to the short-chain dehydrogenases/reductases (SDR) family.</text>
</comment>
<dbReference type="NCBIfam" id="NF005559">
    <property type="entry name" value="PRK07231.1"/>
    <property type="match status" value="1"/>
</dbReference>
<dbReference type="Proteomes" id="UP000439591">
    <property type="component" value="Unassembled WGS sequence"/>
</dbReference>
<feature type="domain" description="Ketoreductase" evidence="4">
    <location>
        <begin position="7"/>
        <end position="184"/>
    </location>
</feature>
<evidence type="ECO:0000256" key="2">
    <source>
        <dbReference type="ARBA" id="ARBA00023002"/>
    </source>
</evidence>
<dbReference type="PRINTS" id="PR00081">
    <property type="entry name" value="GDHRDH"/>
</dbReference>
<dbReference type="RefSeq" id="WP_159268951.1">
    <property type="nucleotide sequence ID" value="NZ_CACSIK010000001.1"/>
</dbReference>
<keyword evidence="2 5" id="KW-0560">Oxidoreductase</keyword>
<dbReference type="SUPFAM" id="SSF51735">
    <property type="entry name" value="NAD(P)-binding Rossmann-fold domains"/>
    <property type="match status" value="1"/>
</dbReference>
<dbReference type="OrthoDB" id="7064009at2"/>
<evidence type="ECO:0000313" key="7">
    <source>
        <dbReference type="Proteomes" id="UP000435877"/>
    </source>
</evidence>
<dbReference type="Gene3D" id="3.40.50.720">
    <property type="entry name" value="NAD(P)-binding Rossmann-like Domain"/>
    <property type="match status" value="1"/>
</dbReference>
<dbReference type="PROSITE" id="PS00061">
    <property type="entry name" value="ADH_SHORT"/>
    <property type="match status" value="1"/>
</dbReference>
<dbReference type="InterPro" id="IPR057326">
    <property type="entry name" value="KR_dom"/>
</dbReference>
<dbReference type="PANTHER" id="PTHR24321:SF8">
    <property type="entry name" value="ESTRADIOL 17-BETA-DEHYDROGENASE 8-RELATED"/>
    <property type="match status" value="1"/>
</dbReference>
<keyword evidence="3" id="KW-0520">NAD</keyword>
<organism evidence="5 7">
    <name type="scientific">Zhongshania aliphaticivorans</name>
    <dbReference type="NCBI Taxonomy" id="1470434"/>
    <lineage>
        <taxon>Bacteria</taxon>
        <taxon>Pseudomonadati</taxon>
        <taxon>Pseudomonadota</taxon>
        <taxon>Gammaproteobacteria</taxon>
        <taxon>Cellvibrionales</taxon>
        <taxon>Spongiibacteraceae</taxon>
        <taxon>Zhongshania</taxon>
    </lineage>
</organism>
<evidence type="ECO:0000256" key="3">
    <source>
        <dbReference type="ARBA" id="ARBA00023027"/>
    </source>
</evidence>
<evidence type="ECO:0000313" key="8">
    <source>
        <dbReference type="Proteomes" id="UP000439591"/>
    </source>
</evidence>
<dbReference type="CDD" id="cd05233">
    <property type="entry name" value="SDR_c"/>
    <property type="match status" value="1"/>
</dbReference>
<dbReference type="PRINTS" id="PR00080">
    <property type="entry name" value="SDRFAMILY"/>
</dbReference>
<dbReference type="PANTHER" id="PTHR24321">
    <property type="entry name" value="DEHYDROGENASES, SHORT CHAIN"/>
    <property type="match status" value="1"/>
</dbReference>
<keyword evidence="7" id="KW-1185">Reference proteome</keyword>
<dbReference type="SMART" id="SM00822">
    <property type="entry name" value="PKS_KR"/>
    <property type="match status" value="1"/>
</dbReference>
<proteinExistence type="inferred from homology"/>
<dbReference type="InterPro" id="IPR020904">
    <property type="entry name" value="Sc_DH/Rdtase_CS"/>
</dbReference>
<evidence type="ECO:0000313" key="5">
    <source>
        <dbReference type="EMBL" id="CAA0093042.1"/>
    </source>
</evidence>
<dbReference type="EMBL" id="CACSIK010000001">
    <property type="protein sequence ID" value="CAA0093042.1"/>
    <property type="molecule type" value="Genomic_DNA"/>
</dbReference>
<evidence type="ECO:0000256" key="1">
    <source>
        <dbReference type="ARBA" id="ARBA00006484"/>
    </source>
</evidence>
<evidence type="ECO:0000259" key="4">
    <source>
        <dbReference type="SMART" id="SM00822"/>
    </source>
</evidence>
<dbReference type="AlphaFoldDB" id="A0A5S9NRA7"/>
<dbReference type="InterPro" id="IPR036291">
    <property type="entry name" value="NAD(P)-bd_dom_sf"/>
</dbReference>
<dbReference type="EMBL" id="CACSIM010000004">
    <property type="protein sequence ID" value="CAA0110776.1"/>
    <property type="molecule type" value="Genomic_DNA"/>
</dbReference>
<dbReference type="EC" id="1.1.1.385" evidence="5"/>
<accession>A0A5S9NRA7</accession>
<name>A0A5S9NRA7_9GAMM</name>
<sequence>MSRFDNKTALITGGASGIGAASVKRFFSEGANIVIADMDTVSGEKLVAELGEERVAFVKTNVSDWASVQAMVAFSVEKFGRIDVLFNNAGIDNYGLTPDLDVEQWRKVITIDLDSVFYGCKAVIPVMRENGGGAIINTASASGLAGDYGMTAYNAAKGGVVNYTRAVAVDHAKENIRVNAICPGPVATPIIAKAQQIPGLQEAWDAAVPMGRFAKADEIAAVVVFLASDDASYVTGSIMSVDGGLTAHTGQPNITNIIANAKEVNKM</sequence>
<dbReference type="GO" id="GO:0016491">
    <property type="term" value="F:oxidoreductase activity"/>
    <property type="evidence" value="ECO:0007669"/>
    <property type="project" value="UniProtKB-KW"/>
</dbReference>
<dbReference type="FunFam" id="3.40.50.720:FF:000084">
    <property type="entry name" value="Short-chain dehydrogenase reductase"/>
    <property type="match status" value="1"/>
</dbReference>
<reference evidence="7 8" key="1">
    <citation type="submission" date="2019-11" db="EMBL/GenBank/DDBJ databases">
        <authorList>
            <person name="Holert J."/>
        </authorList>
    </citation>
    <scope>NUCLEOTIDE SEQUENCE [LARGE SCALE GENOMIC DNA]</scope>
    <source>
        <strain evidence="6">BC3_2A</strain>
        <strain evidence="5">SB11_1A</strain>
    </source>
</reference>
<protein>
    <submittedName>
        <fullName evidence="5">Dihydroanticapsin 7-dehydrogenase</fullName>
        <ecNumber evidence="5">1.1.1.385</ecNumber>
    </submittedName>
</protein>